<dbReference type="Proteomes" id="UP001215280">
    <property type="component" value="Unassembled WGS sequence"/>
</dbReference>
<dbReference type="EMBL" id="JARJLG010000064">
    <property type="protein sequence ID" value="KAJ7755355.1"/>
    <property type="molecule type" value="Genomic_DNA"/>
</dbReference>
<dbReference type="GO" id="GO:0042407">
    <property type="term" value="P:cristae formation"/>
    <property type="evidence" value="ECO:0007669"/>
    <property type="project" value="TreeGrafter"/>
</dbReference>
<dbReference type="Gene3D" id="1.10.287.110">
    <property type="entry name" value="DnaJ domain"/>
    <property type="match status" value="1"/>
</dbReference>
<dbReference type="PROSITE" id="PS50076">
    <property type="entry name" value="DNAJ_2"/>
    <property type="match status" value="1"/>
</dbReference>
<organism evidence="3 4">
    <name type="scientific">Mycena maculata</name>
    <dbReference type="NCBI Taxonomy" id="230809"/>
    <lineage>
        <taxon>Eukaryota</taxon>
        <taxon>Fungi</taxon>
        <taxon>Dikarya</taxon>
        <taxon>Basidiomycota</taxon>
        <taxon>Agaricomycotina</taxon>
        <taxon>Agaricomycetes</taxon>
        <taxon>Agaricomycetidae</taxon>
        <taxon>Agaricales</taxon>
        <taxon>Marasmiineae</taxon>
        <taxon>Mycenaceae</taxon>
        <taxon>Mycena</taxon>
    </lineage>
</organism>
<dbReference type="AlphaFoldDB" id="A0AAD7J5A7"/>
<dbReference type="InterPro" id="IPR036869">
    <property type="entry name" value="J_dom_sf"/>
</dbReference>
<keyword evidence="4" id="KW-1185">Reference proteome</keyword>
<protein>
    <recommendedName>
        <fullName evidence="2">J domain-containing protein</fullName>
    </recommendedName>
</protein>
<dbReference type="InterPro" id="IPR052243">
    <property type="entry name" value="Mito_inner_membrane_organizer"/>
</dbReference>
<evidence type="ECO:0000256" key="1">
    <source>
        <dbReference type="ARBA" id="ARBA00023186"/>
    </source>
</evidence>
<dbReference type="PRINTS" id="PR00625">
    <property type="entry name" value="JDOMAIN"/>
</dbReference>
<dbReference type="SMART" id="SM00271">
    <property type="entry name" value="DnaJ"/>
    <property type="match status" value="1"/>
</dbReference>
<dbReference type="PANTHER" id="PTHR44157">
    <property type="entry name" value="DNAJ HOMOLOG SUBFAMILY C MEMBER 11"/>
    <property type="match status" value="1"/>
</dbReference>
<accession>A0AAD7J5A7</accession>
<feature type="domain" description="J" evidence="2">
    <location>
        <begin position="10"/>
        <end position="78"/>
    </location>
</feature>
<evidence type="ECO:0000259" key="2">
    <source>
        <dbReference type="PROSITE" id="PS50076"/>
    </source>
</evidence>
<gene>
    <name evidence="3" type="ORF">DFH07DRAFT_822009</name>
</gene>
<dbReference type="InterPro" id="IPR024586">
    <property type="entry name" value="DnaJ-like_C11_C"/>
</dbReference>
<name>A0AAD7J5A7_9AGAR</name>
<evidence type="ECO:0000313" key="4">
    <source>
        <dbReference type="Proteomes" id="UP001215280"/>
    </source>
</evidence>
<proteinExistence type="predicted"/>
<sequence length="569" mass="64139">MTGQSEGRFRLYAILNLSTSATDAEIHERHRSLSLIFHPDKHQIETSKSLATEKFLEVQKAYEVLSDPFLRAVYDSLGEPGLAVNWAEETRTKYSEELRQVFKQVQHDWVQERVDVTISPRGRVVCKVDASTLFIPYEGLQEDAWPRRLLNRLEDVQLLSFTLRHDMQKRITERSNASLATRISRRGASGRGNVVGTLRHQYSPRLAFQVTSTLLFPYDMTLRSEFHGAHDALSAQIRFTPGQLACPPTFISVARKLFRRPDSLQGRLKIDLGPHPQVAVSVGSQDPLDLLLNELHYDSSVPVLPLTRTDLSWSHGCVFNPLDPKLFGDWALTFTELSLQCKLGLECGLDGLAWLFSGAWVSTDARFSATIRLSHAGVVLTIDAEYFQQRLSVPILLSEQHNSSIALWTAAVPSVLCVSVYHFRARSLRHRRLRAIGSALRGLEPNSPSRRDAEAFISLLKDRARDSQKAEIAMDGLVIVKATYGAIETDDRNLGLSWDVTIPVQTLVRGSQIYISGQHPKSSIQGFLDPAPFAVKSLRVRYLFRRRMHYAEVPDYISLVLPLPDHIVN</sequence>
<dbReference type="PANTHER" id="PTHR44157:SF1">
    <property type="entry name" value="DNAJ HOMOLOG SUBFAMILY C MEMBER 11"/>
    <property type="match status" value="1"/>
</dbReference>
<dbReference type="Pfam" id="PF22774">
    <property type="entry name" value="DNAJC11_beta-barrel"/>
    <property type="match status" value="1"/>
</dbReference>
<dbReference type="InterPro" id="IPR001623">
    <property type="entry name" value="DnaJ_domain"/>
</dbReference>
<comment type="caution">
    <text evidence="3">The sequence shown here is derived from an EMBL/GenBank/DDBJ whole genome shotgun (WGS) entry which is preliminary data.</text>
</comment>
<reference evidence="3" key="1">
    <citation type="submission" date="2023-03" db="EMBL/GenBank/DDBJ databases">
        <title>Massive genome expansion in bonnet fungi (Mycena s.s.) driven by repeated elements and novel gene families across ecological guilds.</title>
        <authorList>
            <consortium name="Lawrence Berkeley National Laboratory"/>
            <person name="Harder C.B."/>
            <person name="Miyauchi S."/>
            <person name="Viragh M."/>
            <person name="Kuo A."/>
            <person name="Thoen E."/>
            <person name="Andreopoulos B."/>
            <person name="Lu D."/>
            <person name="Skrede I."/>
            <person name="Drula E."/>
            <person name="Henrissat B."/>
            <person name="Morin E."/>
            <person name="Kohler A."/>
            <person name="Barry K."/>
            <person name="LaButti K."/>
            <person name="Morin E."/>
            <person name="Salamov A."/>
            <person name="Lipzen A."/>
            <person name="Mereny Z."/>
            <person name="Hegedus B."/>
            <person name="Baldrian P."/>
            <person name="Stursova M."/>
            <person name="Weitz H."/>
            <person name="Taylor A."/>
            <person name="Grigoriev I.V."/>
            <person name="Nagy L.G."/>
            <person name="Martin F."/>
            <person name="Kauserud H."/>
        </authorList>
    </citation>
    <scope>NUCLEOTIDE SEQUENCE</scope>
    <source>
        <strain evidence="3">CBHHK188m</strain>
    </source>
</reference>
<evidence type="ECO:0000313" key="3">
    <source>
        <dbReference type="EMBL" id="KAJ7755355.1"/>
    </source>
</evidence>
<dbReference type="InterPro" id="IPR055225">
    <property type="entry name" value="DNAJC11-like_beta-barrel"/>
</dbReference>
<dbReference type="Pfam" id="PF11875">
    <property type="entry name" value="DnaJ-like_C11_C"/>
    <property type="match status" value="1"/>
</dbReference>
<dbReference type="SUPFAM" id="SSF46565">
    <property type="entry name" value="Chaperone J-domain"/>
    <property type="match status" value="1"/>
</dbReference>
<dbReference type="CDD" id="cd06257">
    <property type="entry name" value="DnaJ"/>
    <property type="match status" value="1"/>
</dbReference>
<dbReference type="Pfam" id="PF00226">
    <property type="entry name" value="DnaJ"/>
    <property type="match status" value="1"/>
</dbReference>
<dbReference type="GO" id="GO:0005739">
    <property type="term" value="C:mitochondrion"/>
    <property type="evidence" value="ECO:0007669"/>
    <property type="project" value="GOC"/>
</dbReference>
<keyword evidence="1" id="KW-0143">Chaperone</keyword>